<gene>
    <name evidence="1" type="ORF">ILYODFUR_028408</name>
</gene>
<dbReference type="EMBL" id="JAHRIQ010073389">
    <property type="protein sequence ID" value="MEQ2245469.1"/>
    <property type="molecule type" value="Genomic_DNA"/>
</dbReference>
<name>A0ABV0UKT1_9TELE</name>
<evidence type="ECO:0000313" key="1">
    <source>
        <dbReference type="EMBL" id="MEQ2245469.1"/>
    </source>
</evidence>
<dbReference type="Proteomes" id="UP001482620">
    <property type="component" value="Unassembled WGS sequence"/>
</dbReference>
<keyword evidence="2" id="KW-1185">Reference proteome</keyword>
<reference evidence="1 2" key="1">
    <citation type="submission" date="2021-06" db="EMBL/GenBank/DDBJ databases">
        <authorList>
            <person name="Palmer J.M."/>
        </authorList>
    </citation>
    <scope>NUCLEOTIDE SEQUENCE [LARGE SCALE GENOMIC DNA]</scope>
    <source>
        <strain evidence="2">if_2019</strain>
        <tissue evidence="1">Muscle</tissue>
    </source>
</reference>
<feature type="non-terminal residue" evidence="1">
    <location>
        <position position="1"/>
    </location>
</feature>
<dbReference type="InterPro" id="IPR012674">
    <property type="entry name" value="Calycin"/>
</dbReference>
<comment type="caution">
    <text evidence="1">The sequence shown here is derived from an EMBL/GenBank/DDBJ whole genome shotgun (WGS) entry which is preliminary data.</text>
</comment>
<evidence type="ECO:0000313" key="2">
    <source>
        <dbReference type="Proteomes" id="UP001482620"/>
    </source>
</evidence>
<dbReference type="Gene3D" id="2.40.128.20">
    <property type="match status" value="1"/>
</dbReference>
<organism evidence="1 2">
    <name type="scientific">Ilyodon furcidens</name>
    <name type="common">goldbreast splitfin</name>
    <dbReference type="NCBI Taxonomy" id="33524"/>
    <lineage>
        <taxon>Eukaryota</taxon>
        <taxon>Metazoa</taxon>
        <taxon>Chordata</taxon>
        <taxon>Craniata</taxon>
        <taxon>Vertebrata</taxon>
        <taxon>Euteleostomi</taxon>
        <taxon>Actinopterygii</taxon>
        <taxon>Neopterygii</taxon>
        <taxon>Teleostei</taxon>
        <taxon>Neoteleostei</taxon>
        <taxon>Acanthomorphata</taxon>
        <taxon>Ovalentaria</taxon>
        <taxon>Atherinomorphae</taxon>
        <taxon>Cyprinodontiformes</taxon>
        <taxon>Goodeidae</taxon>
        <taxon>Ilyodon</taxon>
    </lineage>
</organism>
<sequence length="173" mass="19572">GWGGSEGLVPVWYGGEMLRAFMGGKCYRVAGKWKSRQRTQPFLLRAGREMKSNHVESTTAPWGDECSQLTRELTAEQLDEVLGCWILIEGTVKNDFFGPVLDFIESMWMVLNRTADSHTLLRSGKPSGSQAAAYTNERTMPPNRYECYPRQRKRLGVVHPNCRILSQVPAHLL</sequence>
<accession>A0ABV0UKT1</accession>
<proteinExistence type="predicted"/>
<protein>
    <submittedName>
        <fullName evidence="1">Uncharacterized protein</fullName>
    </submittedName>
</protein>